<name>A0A158BX44_9BURK</name>
<dbReference type="GO" id="GO:0050660">
    <property type="term" value="F:flavin adenine dinucleotide binding"/>
    <property type="evidence" value="ECO:0007669"/>
    <property type="project" value="InterPro"/>
</dbReference>
<dbReference type="Proteomes" id="UP000054851">
    <property type="component" value="Unassembled WGS sequence"/>
</dbReference>
<sequence length="418" mass="45048">MTSRNIIDHEVTRMHAVQTESRSACTARAHIIDTQNDYPRYAGPLSLDELIVEVERRRDEFDGLSHVPRDMIGKMKRAGIFRASTPKRFGGDALPPPRFLEVLERIAIADGSTAWVAAFGSANTYLASLPVETQARIYASGPDQVFAGGLYPLQKAARAPGGFLVSGQWRFASGCKGADWIGVGIGGAPGDAGGTTAGKPFTAVFPACEVEIVDNWNVVGMQATGSHDLRLKDKYVDEQWTFVRGGAPMIDEPLYRYPAVAYQAQVHAAVNIGLARAALELLSGMSGVTQTTTGAPRLADRAYYRSGLAQAEAKLRSARAFFFEAAETSWRTILAGDPILPAEANLLRLSATHAAHTCAEVVMEAYKMAGIGAIYRESRMQRLVRDSIVVTQHAFLGEGTYDAAGALFVGIPPVTPYP</sequence>
<dbReference type="SUPFAM" id="SSF56645">
    <property type="entry name" value="Acyl-CoA dehydrogenase NM domain-like"/>
    <property type="match status" value="1"/>
</dbReference>
<evidence type="ECO:0000313" key="3">
    <source>
        <dbReference type="EMBL" id="SAK74684.1"/>
    </source>
</evidence>
<dbReference type="InterPro" id="IPR013107">
    <property type="entry name" value="Acyl-CoA_DH_C"/>
</dbReference>
<gene>
    <name evidence="3" type="ORF">AWB79_04390</name>
</gene>
<dbReference type="InterPro" id="IPR009100">
    <property type="entry name" value="AcylCoA_DH/oxidase_NM_dom_sf"/>
</dbReference>
<dbReference type="GO" id="GO:0016627">
    <property type="term" value="F:oxidoreductase activity, acting on the CH-CH group of donors"/>
    <property type="evidence" value="ECO:0007669"/>
    <property type="project" value="InterPro"/>
</dbReference>
<protein>
    <submittedName>
        <fullName evidence="3">Acyl-CoA dehydrogenase</fullName>
    </submittedName>
</protein>
<dbReference type="Gene3D" id="1.10.540.10">
    <property type="entry name" value="Acyl-CoA dehydrogenase/oxidase, N-terminal domain"/>
    <property type="match status" value="1"/>
</dbReference>
<dbReference type="STRING" id="1777140.AWB79_04390"/>
<dbReference type="Gene3D" id="2.40.110.10">
    <property type="entry name" value="Butyryl-CoA Dehydrogenase, subunit A, domain 2"/>
    <property type="match status" value="1"/>
</dbReference>
<dbReference type="Gene3D" id="1.20.140.10">
    <property type="entry name" value="Butyryl-CoA Dehydrogenase, subunit A, domain 3"/>
    <property type="match status" value="1"/>
</dbReference>
<dbReference type="InterPro" id="IPR037069">
    <property type="entry name" value="AcylCoA_DH/ox_N_sf"/>
</dbReference>
<dbReference type="Pfam" id="PF08028">
    <property type="entry name" value="Acyl-CoA_dh_2"/>
    <property type="match status" value="1"/>
</dbReference>
<accession>A0A158BX44</accession>
<evidence type="ECO:0000259" key="2">
    <source>
        <dbReference type="Pfam" id="PF08028"/>
    </source>
</evidence>
<feature type="domain" description="Acyl-CoA dehydrogenase C-terminal" evidence="2">
    <location>
        <begin position="266"/>
        <end position="396"/>
    </location>
</feature>
<dbReference type="InterPro" id="IPR036250">
    <property type="entry name" value="AcylCo_DH-like_C"/>
</dbReference>
<dbReference type="SUPFAM" id="SSF47203">
    <property type="entry name" value="Acyl-CoA dehydrogenase C-terminal domain-like"/>
    <property type="match status" value="1"/>
</dbReference>
<reference evidence="3" key="1">
    <citation type="submission" date="2016-01" db="EMBL/GenBank/DDBJ databases">
        <authorList>
            <person name="Peeters C."/>
        </authorList>
    </citation>
    <scope>NUCLEOTIDE SEQUENCE</scope>
    <source>
        <strain evidence="3">LMG 29322</strain>
    </source>
</reference>
<keyword evidence="4" id="KW-1185">Reference proteome</keyword>
<organism evidence="3 4">
    <name type="scientific">Caballeronia hypogeia</name>
    <dbReference type="NCBI Taxonomy" id="1777140"/>
    <lineage>
        <taxon>Bacteria</taxon>
        <taxon>Pseudomonadati</taxon>
        <taxon>Pseudomonadota</taxon>
        <taxon>Betaproteobacteria</taxon>
        <taxon>Burkholderiales</taxon>
        <taxon>Burkholderiaceae</taxon>
        <taxon>Caballeronia</taxon>
    </lineage>
</organism>
<keyword evidence="1" id="KW-0560">Oxidoreductase</keyword>
<evidence type="ECO:0000313" key="4">
    <source>
        <dbReference type="Proteomes" id="UP000054851"/>
    </source>
</evidence>
<comment type="caution">
    <text evidence="3">The sequence shown here is derived from an EMBL/GenBank/DDBJ whole genome shotgun (WGS) entry which is preliminary data.</text>
</comment>
<dbReference type="PIRSF" id="PIRSF016578">
    <property type="entry name" value="HsaA"/>
    <property type="match status" value="1"/>
</dbReference>
<dbReference type="AlphaFoldDB" id="A0A158BX44"/>
<dbReference type="InterPro" id="IPR046373">
    <property type="entry name" value="Acyl-CoA_Oxase/DH_mid-dom_sf"/>
</dbReference>
<proteinExistence type="predicted"/>
<evidence type="ECO:0000256" key="1">
    <source>
        <dbReference type="ARBA" id="ARBA00023002"/>
    </source>
</evidence>
<dbReference type="EMBL" id="FCOA02000015">
    <property type="protein sequence ID" value="SAK74684.1"/>
    <property type="molecule type" value="Genomic_DNA"/>
</dbReference>